<feature type="compositionally biased region" description="Low complexity" evidence="6">
    <location>
        <begin position="313"/>
        <end position="332"/>
    </location>
</feature>
<dbReference type="InterPro" id="IPR042241">
    <property type="entry name" value="GCP_C_sf"/>
</dbReference>
<dbReference type="Pfam" id="PF17681">
    <property type="entry name" value="GCP_N_terminal"/>
    <property type="match status" value="1"/>
</dbReference>
<evidence type="ECO:0000256" key="6">
    <source>
        <dbReference type="SAM" id="MobiDB-lite"/>
    </source>
</evidence>
<feature type="domain" description="Gamma tubulin complex component C-terminal" evidence="7">
    <location>
        <begin position="719"/>
        <end position="1074"/>
    </location>
</feature>
<keyword evidence="10" id="KW-1185">Reference proteome</keyword>
<keyword evidence="4 5" id="KW-0206">Cytoskeleton</keyword>
<evidence type="ECO:0000256" key="4">
    <source>
        <dbReference type="ARBA" id="ARBA00023212"/>
    </source>
</evidence>
<dbReference type="GO" id="GO:0005874">
    <property type="term" value="C:microtubule"/>
    <property type="evidence" value="ECO:0007669"/>
    <property type="project" value="UniProtKB-KW"/>
</dbReference>
<dbReference type="PANTHER" id="PTHR19302">
    <property type="entry name" value="GAMMA TUBULIN COMPLEX PROTEIN"/>
    <property type="match status" value="1"/>
</dbReference>
<dbReference type="InterPro" id="IPR040457">
    <property type="entry name" value="GCP_C"/>
</dbReference>
<feature type="compositionally biased region" description="Polar residues" evidence="6">
    <location>
        <begin position="130"/>
        <end position="139"/>
    </location>
</feature>
<keyword evidence="3 5" id="KW-0493">Microtubule</keyword>
<evidence type="ECO:0000256" key="1">
    <source>
        <dbReference type="ARBA" id="ARBA00010337"/>
    </source>
</evidence>
<keyword evidence="2 5" id="KW-0963">Cytoplasm</keyword>
<dbReference type="Proteomes" id="UP001485043">
    <property type="component" value="Unassembled WGS sequence"/>
</dbReference>
<dbReference type="InterPro" id="IPR041470">
    <property type="entry name" value="GCP_N"/>
</dbReference>
<protein>
    <recommendedName>
        <fullName evidence="5">Gamma-tubulin complex component</fullName>
    </recommendedName>
</protein>
<dbReference type="GO" id="GO:0000922">
    <property type="term" value="C:spindle pole"/>
    <property type="evidence" value="ECO:0007669"/>
    <property type="project" value="InterPro"/>
</dbReference>
<dbReference type="GO" id="GO:0051225">
    <property type="term" value="P:spindle assembly"/>
    <property type="evidence" value="ECO:0007669"/>
    <property type="project" value="TreeGrafter"/>
</dbReference>
<reference evidence="9 10" key="1">
    <citation type="journal article" date="2024" name="Nat. Commun.">
        <title>Phylogenomics reveals the evolutionary origins of lichenization in chlorophyte algae.</title>
        <authorList>
            <person name="Puginier C."/>
            <person name="Libourel C."/>
            <person name="Otte J."/>
            <person name="Skaloud P."/>
            <person name="Haon M."/>
            <person name="Grisel S."/>
            <person name="Petersen M."/>
            <person name="Berrin J.G."/>
            <person name="Delaux P.M."/>
            <person name="Dal Grande F."/>
            <person name="Keller J."/>
        </authorList>
    </citation>
    <scope>NUCLEOTIDE SEQUENCE [LARGE SCALE GENOMIC DNA]</scope>
    <source>
        <strain evidence="9 10">SAG 2523</strain>
    </source>
</reference>
<dbReference type="GO" id="GO:0031122">
    <property type="term" value="P:cytoplasmic microtubule organization"/>
    <property type="evidence" value="ECO:0007669"/>
    <property type="project" value="TreeGrafter"/>
</dbReference>
<gene>
    <name evidence="9" type="ORF">WJX84_003827</name>
</gene>
<dbReference type="PANTHER" id="PTHR19302:SF13">
    <property type="entry name" value="GAMMA-TUBULIN COMPLEX COMPONENT 2"/>
    <property type="match status" value="1"/>
</dbReference>
<dbReference type="GO" id="GO:0051011">
    <property type="term" value="F:microtubule minus-end binding"/>
    <property type="evidence" value="ECO:0007669"/>
    <property type="project" value="TreeGrafter"/>
</dbReference>
<evidence type="ECO:0000259" key="7">
    <source>
        <dbReference type="Pfam" id="PF04130"/>
    </source>
</evidence>
<comment type="function">
    <text evidence="5">Component of the gamma-tubulin ring complex (gTuRC) which mediates microtubule nucleation.</text>
</comment>
<comment type="caution">
    <text evidence="9">The sequence shown here is derived from an EMBL/GenBank/DDBJ whole genome shotgun (WGS) entry which is preliminary data.</text>
</comment>
<feature type="region of interest" description="Disordered" evidence="6">
    <location>
        <begin position="121"/>
        <end position="291"/>
    </location>
</feature>
<dbReference type="GO" id="GO:0000278">
    <property type="term" value="P:mitotic cell cycle"/>
    <property type="evidence" value="ECO:0007669"/>
    <property type="project" value="TreeGrafter"/>
</dbReference>
<evidence type="ECO:0000313" key="10">
    <source>
        <dbReference type="Proteomes" id="UP001485043"/>
    </source>
</evidence>
<dbReference type="AlphaFoldDB" id="A0AAW1T1D7"/>
<feature type="compositionally biased region" description="Basic and acidic residues" evidence="6">
    <location>
        <begin position="382"/>
        <end position="393"/>
    </location>
</feature>
<dbReference type="GO" id="GO:0051321">
    <property type="term" value="P:meiotic cell cycle"/>
    <property type="evidence" value="ECO:0007669"/>
    <property type="project" value="TreeGrafter"/>
</dbReference>
<dbReference type="GO" id="GO:0000930">
    <property type="term" value="C:gamma-tubulin complex"/>
    <property type="evidence" value="ECO:0007669"/>
    <property type="project" value="TreeGrafter"/>
</dbReference>
<feature type="compositionally biased region" description="Low complexity" evidence="6">
    <location>
        <begin position="252"/>
        <end position="264"/>
    </location>
</feature>
<evidence type="ECO:0000256" key="3">
    <source>
        <dbReference type="ARBA" id="ARBA00022701"/>
    </source>
</evidence>
<sequence>MAPTESQGPGKQEAIEQLVSRLAEDVRAVRGGNPVSLKLRQTAVNVLSGRTIGAPGRWEKEAEAAKAALGAEAPEGAAFLEKCYALRSQRLPAFNELLVALHTIRGNPEVRKALAAHAPQPAAPAVGSASPLTLSTPATPSGPHAHSPLAQGSGFFAAPASAQQTPQPTSLPPGMTPQWQPSYSRPTHSRFRQTDGAEGSQPARPADHHGDTPSMNGGSGHQAAITGRQDMGMVRSSSAAEQVRWPITPGRSAPGTPGPAANGSGPPPSMPSDRQAAGNGSMEFANPTFGQDYASPLKGGAYLLRSASGPAAGPGTPRQQGRLQGQPQQAPGDALQLPGPFGDLFQPHDIAAGQPPPGPSWPRWNLMRPFLNGDFLLQSAQTEKRHEKGREGQLDSMPPSSQESAVMEDLLAAFMGLDGRWARARLAGSMPHPHLRYCLEGRPDPALLELVTRMLPICDHVVVIERFIERRMAYEWGLVSHALGAAMRDLLGDWYLMVTQLEHQLLLGRLTLQAVWFYVQQPLASLSLLAGLAGQASREGLCGAPLLDLLQAKAASVAGNPAARVLTQRLLHAAARPYFAALERWMCEGRAEAAHSEFMVQENEEIERDSLSADGQSAYWYFRYTLRRRLDGNGQAVADERGNPHHDVPAFLEPHKALILNTGKCLNAIRECGRIVERPLPADVHLEYDEAGTFVRHMEAAHEGASRAALELVRGQLGLLQVLEALKHYFLLDRGDLLAAFLDTAEAELAKPAVDISVPRLQSLLELAVRASSAAGDPTGDDLSCSLDHRSLLGMLKQTFQQHSDASRDSPFKAKREKVDTRGQAHERSLLKSRIGREAFMLCFKVDWPLSVVVSEAAMTQYQLIFRHLFELKIVERQLNNSWRLFQATRTLKHDQGAASRVAKRCYGVGAQMQHFFRQYLLYVTFEVLEPLWAAMASSLRAATTLDQVVDAHREFLRRVLKGCLLSRKPASPWTPASLSLDAEDPETGRRKHDRELRQQQQRGTAAAVQKAVEAPGLEAAVTDLEASFTEKFRDFISGLEEVHMAARGDRQETREELDSLLNLMARLDFNHFFSEPPELSTLLGGPL</sequence>
<accession>A0AAW1T1D7</accession>
<evidence type="ECO:0000256" key="2">
    <source>
        <dbReference type="ARBA" id="ARBA00022490"/>
    </source>
</evidence>
<feature type="compositionally biased region" description="Low complexity" evidence="6">
    <location>
        <begin position="157"/>
        <end position="168"/>
    </location>
</feature>
<dbReference type="Gene3D" id="1.20.120.1900">
    <property type="entry name" value="Gamma-tubulin complex, C-terminal domain"/>
    <property type="match status" value="1"/>
</dbReference>
<proteinExistence type="inferred from homology"/>
<feature type="compositionally biased region" description="Polar residues" evidence="6">
    <location>
        <begin position="177"/>
        <end position="186"/>
    </location>
</feature>
<dbReference type="EMBL" id="JALJOV010000456">
    <property type="protein sequence ID" value="KAK9863561.1"/>
    <property type="molecule type" value="Genomic_DNA"/>
</dbReference>
<dbReference type="GO" id="GO:0007020">
    <property type="term" value="P:microtubule nucleation"/>
    <property type="evidence" value="ECO:0007669"/>
    <property type="project" value="InterPro"/>
</dbReference>
<comment type="subcellular location">
    <subcellularLocation>
        <location evidence="5">Cytoplasm</location>
        <location evidence="5">Cytoskeleton</location>
        <location evidence="5">Microtubule organizing center</location>
    </subcellularLocation>
</comment>
<evidence type="ECO:0000259" key="8">
    <source>
        <dbReference type="Pfam" id="PF17681"/>
    </source>
</evidence>
<organism evidence="9 10">
    <name type="scientific">Apatococcus fuscideae</name>
    <dbReference type="NCBI Taxonomy" id="2026836"/>
    <lineage>
        <taxon>Eukaryota</taxon>
        <taxon>Viridiplantae</taxon>
        <taxon>Chlorophyta</taxon>
        <taxon>core chlorophytes</taxon>
        <taxon>Trebouxiophyceae</taxon>
        <taxon>Chlorellales</taxon>
        <taxon>Chlorellaceae</taxon>
        <taxon>Apatococcus</taxon>
    </lineage>
</organism>
<feature type="region of interest" description="Disordered" evidence="6">
    <location>
        <begin position="305"/>
        <end position="364"/>
    </location>
</feature>
<dbReference type="GO" id="GO:0043015">
    <property type="term" value="F:gamma-tubulin binding"/>
    <property type="evidence" value="ECO:0007669"/>
    <property type="project" value="InterPro"/>
</dbReference>
<dbReference type="Pfam" id="PF04130">
    <property type="entry name" value="GCP_C_terminal"/>
    <property type="match status" value="1"/>
</dbReference>
<name>A0AAW1T1D7_9CHLO</name>
<evidence type="ECO:0000313" key="9">
    <source>
        <dbReference type="EMBL" id="KAK9863561.1"/>
    </source>
</evidence>
<dbReference type="InterPro" id="IPR007259">
    <property type="entry name" value="GCP"/>
</dbReference>
<comment type="similarity">
    <text evidence="1 5">Belongs to the TUBGCP family.</text>
</comment>
<feature type="region of interest" description="Disordered" evidence="6">
    <location>
        <begin position="381"/>
        <end position="401"/>
    </location>
</feature>
<feature type="region of interest" description="Disordered" evidence="6">
    <location>
        <begin position="971"/>
        <end position="1003"/>
    </location>
</feature>
<feature type="domain" description="Gamma tubulin complex component protein N-terminal" evidence="8">
    <location>
        <begin position="408"/>
        <end position="713"/>
    </location>
</feature>
<evidence type="ECO:0000256" key="5">
    <source>
        <dbReference type="RuleBase" id="RU363050"/>
    </source>
</evidence>